<dbReference type="Proteomes" id="UP000027734">
    <property type="component" value="Unassembled WGS sequence"/>
</dbReference>
<proteinExistence type="predicted"/>
<organism evidence="2 3">
    <name type="scientific">Sulfitobacter donghicola DSW-25 = KCTC 12864 = JCM 14565</name>
    <dbReference type="NCBI Taxonomy" id="1300350"/>
    <lineage>
        <taxon>Bacteria</taxon>
        <taxon>Pseudomonadati</taxon>
        <taxon>Pseudomonadota</taxon>
        <taxon>Alphaproteobacteria</taxon>
        <taxon>Rhodobacterales</taxon>
        <taxon>Roseobacteraceae</taxon>
        <taxon>Sulfitobacter</taxon>
    </lineage>
</organism>
<sequence length="116" mass="12466">MNVEPVPQFDELAQAEAMFASVQRTLAELREALESLKEQATTGEEIDATAASKTVSQLAETVTRCQKAGLILNDCRNKQAGIARGGYALDLDQARAEIGCKLDRLRCAIGSGEVPE</sequence>
<dbReference type="RefSeq" id="WP_025057840.1">
    <property type="nucleotide sequence ID" value="NZ_JAMC01000002.1"/>
</dbReference>
<keyword evidence="1" id="KW-0175">Coiled coil</keyword>
<dbReference type="AlphaFoldDB" id="A0A073IIN9"/>
<comment type="caution">
    <text evidence="2">The sequence shown here is derived from an EMBL/GenBank/DDBJ whole genome shotgun (WGS) entry which is preliminary data.</text>
</comment>
<dbReference type="STRING" id="1300350.Z948_334"/>
<dbReference type="eggNOG" id="ENOG5031ABX">
    <property type="taxonomic scope" value="Bacteria"/>
</dbReference>
<gene>
    <name evidence="2" type="ORF">DSW25_08370</name>
</gene>
<protein>
    <submittedName>
        <fullName evidence="2">Uncharacterized protein</fullName>
    </submittedName>
</protein>
<feature type="coiled-coil region" evidence="1">
    <location>
        <begin position="12"/>
        <end position="46"/>
    </location>
</feature>
<reference evidence="2 3" key="1">
    <citation type="submission" date="2014-01" db="EMBL/GenBank/DDBJ databases">
        <title>Sulfitobacter donghicola JCM 14565 Genome Sequencing.</title>
        <authorList>
            <person name="Lai Q."/>
            <person name="Hong Z."/>
        </authorList>
    </citation>
    <scope>NUCLEOTIDE SEQUENCE [LARGE SCALE GENOMIC DNA]</scope>
    <source>
        <strain evidence="2 3">JCM 14565</strain>
    </source>
</reference>
<evidence type="ECO:0000313" key="2">
    <source>
        <dbReference type="EMBL" id="KEJ90198.1"/>
    </source>
</evidence>
<evidence type="ECO:0000313" key="3">
    <source>
        <dbReference type="Proteomes" id="UP000027734"/>
    </source>
</evidence>
<accession>A0A073IIN9</accession>
<evidence type="ECO:0000256" key="1">
    <source>
        <dbReference type="SAM" id="Coils"/>
    </source>
</evidence>
<keyword evidence="3" id="KW-1185">Reference proteome</keyword>
<dbReference type="OrthoDB" id="7873197at2"/>
<name>A0A073IIN9_9RHOB</name>
<dbReference type="EMBL" id="JAMC01000002">
    <property type="protein sequence ID" value="KEJ90198.1"/>
    <property type="molecule type" value="Genomic_DNA"/>
</dbReference>